<protein>
    <submittedName>
        <fullName evidence="7">Deacylase</fullName>
    </submittedName>
</protein>
<dbReference type="RefSeq" id="WP_015299162.1">
    <property type="nucleotide sequence ID" value="NC_019962.1"/>
</dbReference>
<dbReference type="CDD" id="cd00146">
    <property type="entry name" value="PKD"/>
    <property type="match status" value="1"/>
</dbReference>
<dbReference type="GO" id="GO:0016788">
    <property type="term" value="F:hydrolase activity, acting on ester bonds"/>
    <property type="evidence" value="ECO:0007669"/>
    <property type="project" value="InterPro"/>
</dbReference>
<dbReference type="Gene3D" id="2.60.40.10">
    <property type="entry name" value="Immunoglobulins"/>
    <property type="match status" value="1"/>
</dbReference>
<evidence type="ECO:0000259" key="6">
    <source>
        <dbReference type="PROSITE" id="PS50093"/>
    </source>
</evidence>
<dbReference type="AlphaFoldDB" id="L0JR46"/>
<evidence type="ECO:0000256" key="4">
    <source>
        <dbReference type="ARBA" id="ARBA00022833"/>
    </source>
</evidence>
<dbReference type="STRING" id="797303.Natpe_3037"/>
<evidence type="ECO:0000256" key="5">
    <source>
        <dbReference type="SAM" id="MobiDB-lite"/>
    </source>
</evidence>
<dbReference type="Gene3D" id="3.40.630.10">
    <property type="entry name" value="Zn peptidases"/>
    <property type="match status" value="1"/>
</dbReference>
<evidence type="ECO:0000256" key="1">
    <source>
        <dbReference type="ARBA" id="ARBA00001947"/>
    </source>
</evidence>
<dbReference type="PANTHER" id="PTHR37326:SF1">
    <property type="entry name" value="BLL3975 PROTEIN"/>
    <property type="match status" value="1"/>
</dbReference>
<keyword evidence="3" id="KW-0378">Hydrolase</keyword>
<dbReference type="GO" id="GO:0046872">
    <property type="term" value="F:metal ion binding"/>
    <property type="evidence" value="ECO:0007669"/>
    <property type="project" value="UniProtKB-KW"/>
</dbReference>
<dbReference type="InterPro" id="IPR013783">
    <property type="entry name" value="Ig-like_fold"/>
</dbReference>
<dbReference type="eggNOG" id="arCOG02890">
    <property type="taxonomic scope" value="Archaea"/>
</dbReference>
<dbReference type="InterPro" id="IPR035986">
    <property type="entry name" value="PKD_dom_sf"/>
</dbReference>
<evidence type="ECO:0000313" key="7">
    <source>
        <dbReference type="EMBL" id="AGB32831.1"/>
    </source>
</evidence>
<reference evidence="8" key="1">
    <citation type="submission" date="2012-02" db="EMBL/GenBank/DDBJ databases">
        <title>Complete sequence of chromosome of Natrinema pellirubrum DSM 15624.</title>
        <authorList>
            <person name="Lucas S."/>
            <person name="Han J."/>
            <person name="Lapidus A."/>
            <person name="Cheng J.-F."/>
            <person name="Goodwin L."/>
            <person name="Pitluck S."/>
            <person name="Peters L."/>
            <person name="Teshima H."/>
            <person name="Detter J.C."/>
            <person name="Han C."/>
            <person name="Tapia R."/>
            <person name="Land M."/>
            <person name="Hauser L."/>
            <person name="Kyrpides N."/>
            <person name="Ivanova N."/>
            <person name="Pagani I."/>
            <person name="Sproer C."/>
            <person name="Anderson I."/>
            <person name="Woyke T."/>
        </authorList>
    </citation>
    <scope>NUCLEOTIDE SEQUENCE [LARGE SCALE GENOMIC DNA]</scope>
    <source>
        <strain evidence="8">DSM 15624 / JCM 10476 / NCIMB 786</strain>
    </source>
</reference>
<comment type="cofactor">
    <cofactor evidence="1">
        <name>Zn(2+)</name>
        <dbReference type="ChEBI" id="CHEBI:29105"/>
    </cofactor>
</comment>
<evidence type="ECO:0000256" key="2">
    <source>
        <dbReference type="ARBA" id="ARBA00022723"/>
    </source>
</evidence>
<feature type="compositionally biased region" description="Polar residues" evidence="5">
    <location>
        <begin position="314"/>
        <end position="333"/>
    </location>
</feature>
<dbReference type="SUPFAM" id="SSF49299">
    <property type="entry name" value="PKD domain"/>
    <property type="match status" value="1"/>
</dbReference>
<dbReference type="InterPro" id="IPR055438">
    <property type="entry name" value="AstE_AspA_cat"/>
</dbReference>
<dbReference type="EMBL" id="CP003372">
    <property type="protein sequence ID" value="AGB32831.1"/>
    <property type="molecule type" value="Genomic_DNA"/>
</dbReference>
<dbReference type="Proteomes" id="UP000010843">
    <property type="component" value="Chromosome"/>
</dbReference>
<organism evidence="7 8">
    <name type="scientific">Natrinema pellirubrum (strain DSM 15624 / CIP 106293 / JCM 10476 / NCIMB 786 / 157)</name>
    <dbReference type="NCBI Taxonomy" id="797303"/>
    <lineage>
        <taxon>Archaea</taxon>
        <taxon>Methanobacteriati</taxon>
        <taxon>Methanobacteriota</taxon>
        <taxon>Stenosarchaea group</taxon>
        <taxon>Halobacteria</taxon>
        <taxon>Halobacteriales</taxon>
        <taxon>Natrialbaceae</taxon>
        <taxon>Natrinema</taxon>
    </lineage>
</organism>
<feature type="domain" description="PKD" evidence="6">
    <location>
        <begin position="307"/>
        <end position="381"/>
    </location>
</feature>
<dbReference type="InterPro" id="IPR000601">
    <property type="entry name" value="PKD_dom"/>
</dbReference>
<feature type="region of interest" description="Disordered" evidence="5">
    <location>
        <begin position="268"/>
        <end position="335"/>
    </location>
</feature>
<evidence type="ECO:0000256" key="3">
    <source>
        <dbReference type="ARBA" id="ARBA00022801"/>
    </source>
</evidence>
<dbReference type="HOGENOM" id="CLU_057641_0_0_2"/>
<sequence length="392" mass="40828">MRRDIHSRRSVLAVTASCVLASASAASVVGDTDRSDAGTVSRASFVVREGTPEETTVYVTTADAEGPTAVVVGGIHGNEVAGYTAAGRIADWPIDAGTLVAIPAANAVAIERGTRTDDDGNNLNRQFPEGEPPGTELAGAIWDVITEYDPDVVVDLHESTGIYAGDPMDGVGQAIFHGESDAAADTAGAVADAVTRKFVDDPELEFRPGPFSSPESDPTGLLVHKAARDLGADAFLAETLSTGVELETRVRWHTAIVDRLLAGELLLEDAGDGSPPENRDDAEPSEPVDDGTDDEGQTGESPTARITTAPALGSDTTLEPGQTVTLDASQSSDPDGELVRYEWRLGDTGSFDETGETIDVTISATGDHPVALRVVDDDGATDVDRLTLSTDC</sequence>
<dbReference type="Pfam" id="PF24827">
    <property type="entry name" value="AstE_AspA_cat"/>
    <property type="match status" value="1"/>
</dbReference>
<name>L0JR46_NATP1</name>
<dbReference type="SUPFAM" id="SSF53187">
    <property type="entry name" value="Zn-dependent exopeptidases"/>
    <property type="match status" value="1"/>
</dbReference>
<gene>
    <name evidence="7" type="ordered locus">Natpe_3037</name>
</gene>
<dbReference type="PANTHER" id="PTHR37326">
    <property type="entry name" value="BLL3975 PROTEIN"/>
    <property type="match status" value="1"/>
</dbReference>
<keyword evidence="4" id="KW-0862">Zinc</keyword>
<dbReference type="Pfam" id="PF18911">
    <property type="entry name" value="PKD_4"/>
    <property type="match status" value="1"/>
</dbReference>
<dbReference type="PROSITE" id="PS50093">
    <property type="entry name" value="PKD"/>
    <property type="match status" value="1"/>
</dbReference>
<proteinExistence type="predicted"/>
<dbReference type="OrthoDB" id="170089at2157"/>
<dbReference type="InterPro" id="IPR053138">
    <property type="entry name" value="N-alpha-Ac-DABA_deacetylase"/>
</dbReference>
<accession>L0JR46</accession>
<dbReference type="eggNOG" id="arCOG07581">
    <property type="taxonomic scope" value="Archaea"/>
</dbReference>
<feature type="compositionally biased region" description="Acidic residues" evidence="5">
    <location>
        <begin position="283"/>
        <end position="297"/>
    </location>
</feature>
<evidence type="ECO:0000313" key="8">
    <source>
        <dbReference type="Proteomes" id="UP000010843"/>
    </source>
</evidence>
<dbReference type="GeneID" id="14333617"/>
<keyword evidence="2" id="KW-0479">Metal-binding</keyword>
<dbReference type="KEGG" id="npe:Natpe_3037"/>